<evidence type="ECO:0000313" key="4">
    <source>
        <dbReference type="Proteomes" id="UP000232323"/>
    </source>
</evidence>
<dbReference type="InterPro" id="IPR038752">
    <property type="entry name" value="IQCH"/>
</dbReference>
<feature type="compositionally biased region" description="Polar residues" evidence="1">
    <location>
        <begin position="1075"/>
        <end position="1102"/>
    </location>
</feature>
<protein>
    <recommendedName>
        <fullName evidence="2">IQCH-like ATP-grasp domain-containing protein</fullName>
    </recommendedName>
</protein>
<dbReference type="PROSITE" id="PS50096">
    <property type="entry name" value="IQ"/>
    <property type="match status" value="2"/>
</dbReference>
<reference evidence="3 4" key="1">
    <citation type="submission" date="2017-08" db="EMBL/GenBank/DDBJ databases">
        <title>Acidophilic green algal genome provides insights into adaptation to an acidic environment.</title>
        <authorList>
            <person name="Hirooka S."/>
            <person name="Hirose Y."/>
            <person name="Kanesaki Y."/>
            <person name="Higuchi S."/>
            <person name="Fujiwara T."/>
            <person name="Onuma R."/>
            <person name="Era A."/>
            <person name="Ohbayashi R."/>
            <person name="Uzuka A."/>
            <person name="Nozaki H."/>
            <person name="Yoshikawa H."/>
            <person name="Miyagishima S.Y."/>
        </authorList>
    </citation>
    <scope>NUCLEOTIDE SEQUENCE [LARGE SCALE GENOMIC DNA]</scope>
    <source>
        <strain evidence="3 4">NIES-2499</strain>
    </source>
</reference>
<dbReference type="PANTHER" id="PTHR14465:SF0">
    <property type="entry name" value="IQ DOMAIN-CONTAINING PROTEIN H"/>
    <property type="match status" value="1"/>
</dbReference>
<feature type="compositionally biased region" description="Low complexity" evidence="1">
    <location>
        <begin position="1109"/>
        <end position="1122"/>
    </location>
</feature>
<organism evidence="3 4">
    <name type="scientific">Chlamydomonas eustigma</name>
    <dbReference type="NCBI Taxonomy" id="1157962"/>
    <lineage>
        <taxon>Eukaryota</taxon>
        <taxon>Viridiplantae</taxon>
        <taxon>Chlorophyta</taxon>
        <taxon>core chlorophytes</taxon>
        <taxon>Chlorophyceae</taxon>
        <taxon>CS clade</taxon>
        <taxon>Chlamydomonadales</taxon>
        <taxon>Chlamydomonadaceae</taxon>
        <taxon>Chlamydomonas</taxon>
    </lineage>
</organism>
<keyword evidence="4" id="KW-1185">Reference proteome</keyword>
<evidence type="ECO:0000313" key="3">
    <source>
        <dbReference type="EMBL" id="GAX77423.1"/>
    </source>
</evidence>
<feature type="domain" description="IQCH-like ATP-grasp" evidence="2">
    <location>
        <begin position="744"/>
        <end position="986"/>
    </location>
</feature>
<evidence type="ECO:0000256" key="1">
    <source>
        <dbReference type="SAM" id="MobiDB-lite"/>
    </source>
</evidence>
<feature type="region of interest" description="Disordered" evidence="1">
    <location>
        <begin position="1000"/>
        <end position="1025"/>
    </location>
</feature>
<gene>
    <name evidence="3" type="ORF">CEUSTIGMA_g4868.t1</name>
</gene>
<dbReference type="Proteomes" id="UP000232323">
    <property type="component" value="Unassembled WGS sequence"/>
</dbReference>
<dbReference type="PANTHER" id="PTHR14465">
    <property type="entry name" value="IQ DOMAIN-CONTAINING PROTEIN H"/>
    <property type="match status" value="1"/>
</dbReference>
<dbReference type="Gene3D" id="1.20.5.190">
    <property type="match status" value="1"/>
</dbReference>
<feature type="region of interest" description="Disordered" evidence="1">
    <location>
        <begin position="802"/>
        <end position="821"/>
    </location>
</feature>
<dbReference type="OrthoDB" id="2117703at2759"/>
<dbReference type="CDD" id="cd23767">
    <property type="entry name" value="IQCD"/>
    <property type="match status" value="1"/>
</dbReference>
<proteinExistence type="predicted"/>
<dbReference type="EMBL" id="BEGY01000024">
    <property type="protein sequence ID" value="GAX77423.1"/>
    <property type="molecule type" value="Genomic_DNA"/>
</dbReference>
<evidence type="ECO:0000259" key="2">
    <source>
        <dbReference type="Pfam" id="PF24923"/>
    </source>
</evidence>
<feature type="region of interest" description="Disordered" evidence="1">
    <location>
        <begin position="289"/>
        <end position="314"/>
    </location>
</feature>
<feature type="region of interest" description="Disordered" evidence="1">
    <location>
        <begin position="1062"/>
        <end position="1173"/>
    </location>
</feature>
<sequence length="1366" mass="147016">MGSMNPSPSTTAQLPPLDAAKILQQALAELEHVKKQIKQPFMGRATVEASLARLEGDLRAKTHELLTASAEATPFVAATRSSTPPAQNYSLTFRTKTRPLPPVQPSAAERVSRMKSNFMNRPQTEAARQYIQDRFGVPAPKKTIPAMLEAQQGFGPGVVAKGTASVNPPAILPSSIRSNPEAAVPPEHVDKELSKGLMHLVQRGLLHPKADLTLALVGSDAPVNAGGAHIHTFKHQFTRPPPTTALEDSLLAASSAPYKLDLLTSVVPVDPAKAAATAAAAAAMAAERQRVAVTSPPTPRPASSKADDGKQGSRPYDVLMDTFSLHEFMFRMGRAVTTTPEFESYKRTYEPIWDVITVLIGQMETLMVQYSVPLAVVDGKSLADLAQGVVETEHQPQIQDLLLCIQNVQEVGDLLRQPGRRYMGKEGRHSAAATIQAAWRGVMSRRKNSKTGQAAAAIQGAWRTHRMRLQLTERLRQARKERNDRFHQLQQRLLEQWPLLQRHNHVIIHIPNLRRRPGMSVAQSDALLAAECSQLARLCDLAEPLVEVLLLLPSPPDNDVLAYWDKILQVGGVETPSHRYRALWPENCSRLPTHMSTTAKVLSSPTAMKRLKAAVSGRLAYVVPGAVGDEEVDLCVQLNAPLLGPSPSVATVISKKCGARTLLTDAGVIVPPAVHVVPRHQAGNALQQRYAAMGMPLGPPAGSALPLRPNTEFVIGDDGDVLVIEPRPPPVEISRSQYEEDEARVLMLIAEAMARNPWVRKWVLKVDDEVMGCGHASLDLQGIKGAADVLKRVDLEQQLQTHRPPATGPQAGPANPSEPLSDAQRVGAYRINELLYRQLPKHLSLACREVYPTYRDFMSAVAARGGVIEACPDVVMGSPCVNLFVAPTGDTMLLSTHERVFVAPFRAVGSSFPQSSVPHAALAEAALSIGAACYRSGVIGHVCADFVAVRDSLGALRLWSIGLQPLMTSSLLTYQLFDFLSSGNWDPRSGRYQVELEDVPPSTAAGDEVEEVEEPAAQQGGGVGSTAEIVVTDWMRMRPESQEAEGRQQQQLHLLHMGADPATAEAESGADMAGPSSQDPWSASLGGSESGGVNQSRGSTVVTPPRPGSSVLSSQSASRAASPEPVEASPGLELGPRPHKAHMQQQLQQQVPDASGGHVGTTSMALSLPGSAPGPATTQRHFFCLDAITHAGIAASPCSKLFHRAWQEGLYFDVDQRTGVVFNLSEKYIAGVMGLLTVGITLADAYTQMQRALAFVTKRLKEVAAEDRANGPASGHSVCHGGATSRHHSSAQQGSNGAVLNAGQQLAEFKDVQALVKFMVQRSNDEDRFSPSGQLALSTQFHTLRPSSKSGHRSPAIFSVHNRKHV</sequence>
<comment type="caution">
    <text evidence="3">The sequence shown here is derived from an EMBL/GenBank/DDBJ whole genome shotgun (WGS) entry which is preliminary data.</text>
</comment>
<accession>A0A250X2W3</accession>
<dbReference type="InterPro" id="IPR056855">
    <property type="entry name" value="ATP-grasp_IQCH"/>
</dbReference>
<dbReference type="Pfam" id="PF24923">
    <property type="entry name" value="ATP-grasp_IQCH"/>
    <property type="match status" value="1"/>
</dbReference>
<feature type="region of interest" description="Disordered" evidence="1">
    <location>
        <begin position="1343"/>
        <end position="1366"/>
    </location>
</feature>
<name>A0A250X2W3_9CHLO</name>
<feature type="region of interest" description="Disordered" evidence="1">
    <location>
        <begin position="1267"/>
        <end position="1296"/>
    </location>
</feature>